<dbReference type="PANTHER" id="PTHR25462">
    <property type="entry name" value="BONUS, ISOFORM C-RELATED"/>
    <property type="match status" value="1"/>
</dbReference>
<dbReference type="InterPro" id="IPR001841">
    <property type="entry name" value="Znf_RING"/>
</dbReference>
<sequence length="220" mass="23863">MVCSICYERFTAPVALPCGHIFCRECIRRVVEASQLSTLQHLCPTCRAGYSVVSVDPAILPAYIRPHILPTLRPVFFDDPSLELAPAAAASCVSTSATPIPPPVKAEGHQVEALRLSCETWRRRAEVHAAANAGLLGFARAAKDYTQCMRAERDQALNRCAVLERKLAELRPAPEADAVAPDQELVQGGANSELPQARIQPIPPSQSDGQPDGMLTWTGW</sequence>
<keyword evidence="3" id="KW-0862">Zinc</keyword>
<protein>
    <recommendedName>
        <fullName evidence="6">RING-type domain-containing protein</fullName>
    </recommendedName>
</protein>
<keyword evidence="1" id="KW-0479">Metal-binding</keyword>
<accession>A0AAD7EM05</accession>
<dbReference type="SUPFAM" id="SSF57850">
    <property type="entry name" value="RING/U-box"/>
    <property type="match status" value="1"/>
</dbReference>
<organism evidence="7 8">
    <name type="scientific">Mycena albidolilacea</name>
    <dbReference type="NCBI Taxonomy" id="1033008"/>
    <lineage>
        <taxon>Eukaryota</taxon>
        <taxon>Fungi</taxon>
        <taxon>Dikarya</taxon>
        <taxon>Basidiomycota</taxon>
        <taxon>Agaricomycotina</taxon>
        <taxon>Agaricomycetes</taxon>
        <taxon>Agaricomycetidae</taxon>
        <taxon>Agaricales</taxon>
        <taxon>Marasmiineae</taxon>
        <taxon>Mycenaceae</taxon>
        <taxon>Mycena</taxon>
    </lineage>
</organism>
<evidence type="ECO:0000256" key="3">
    <source>
        <dbReference type="ARBA" id="ARBA00022833"/>
    </source>
</evidence>
<gene>
    <name evidence="7" type="ORF">DFH08DRAFT_880772</name>
</gene>
<feature type="region of interest" description="Disordered" evidence="5">
    <location>
        <begin position="189"/>
        <end position="220"/>
    </location>
</feature>
<comment type="caution">
    <text evidence="7">The sequence shown here is derived from an EMBL/GenBank/DDBJ whole genome shotgun (WGS) entry which is preliminary data.</text>
</comment>
<dbReference type="EMBL" id="JARIHO010000033">
    <property type="protein sequence ID" value="KAJ7334304.1"/>
    <property type="molecule type" value="Genomic_DNA"/>
</dbReference>
<dbReference type="InterPro" id="IPR047153">
    <property type="entry name" value="TRIM45/56/19-like"/>
</dbReference>
<evidence type="ECO:0000256" key="5">
    <source>
        <dbReference type="SAM" id="MobiDB-lite"/>
    </source>
</evidence>
<feature type="domain" description="RING-type" evidence="6">
    <location>
        <begin position="3"/>
        <end position="47"/>
    </location>
</feature>
<dbReference type="PANTHER" id="PTHR25462:SF229">
    <property type="entry name" value="TRANSCRIPTION INTERMEDIARY FACTOR 1-BETA"/>
    <property type="match status" value="1"/>
</dbReference>
<dbReference type="InterPro" id="IPR017907">
    <property type="entry name" value="Znf_RING_CS"/>
</dbReference>
<evidence type="ECO:0000259" key="6">
    <source>
        <dbReference type="PROSITE" id="PS50089"/>
    </source>
</evidence>
<evidence type="ECO:0000256" key="4">
    <source>
        <dbReference type="PROSITE-ProRule" id="PRU00175"/>
    </source>
</evidence>
<keyword evidence="8" id="KW-1185">Reference proteome</keyword>
<dbReference type="GO" id="GO:0006513">
    <property type="term" value="P:protein monoubiquitination"/>
    <property type="evidence" value="ECO:0007669"/>
    <property type="project" value="TreeGrafter"/>
</dbReference>
<dbReference type="Pfam" id="PF13445">
    <property type="entry name" value="zf-RING_UBOX"/>
    <property type="match status" value="1"/>
</dbReference>
<dbReference type="GO" id="GO:0008270">
    <property type="term" value="F:zinc ion binding"/>
    <property type="evidence" value="ECO:0007669"/>
    <property type="project" value="UniProtKB-KW"/>
</dbReference>
<dbReference type="Gene3D" id="3.30.40.10">
    <property type="entry name" value="Zinc/RING finger domain, C3HC4 (zinc finger)"/>
    <property type="match status" value="1"/>
</dbReference>
<evidence type="ECO:0000313" key="8">
    <source>
        <dbReference type="Proteomes" id="UP001218218"/>
    </source>
</evidence>
<evidence type="ECO:0000256" key="1">
    <source>
        <dbReference type="ARBA" id="ARBA00022723"/>
    </source>
</evidence>
<dbReference type="GO" id="GO:0061630">
    <property type="term" value="F:ubiquitin protein ligase activity"/>
    <property type="evidence" value="ECO:0007669"/>
    <property type="project" value="TreeGrafter"/>
</dbReference>
<proteinExistence type="predicted"/>
<reference evidence="7" key="1">
    <citation type="submission" date="2023-03" db="EMBL/GenBank/DDBJ databases">
        <title>Massive genome expansion in bonnet fungi (Mycena s.s.) driven by repeated elements and novel gene families across ecological guilds.</title>
        <authorList>
            <consortium name="Lawrence Berkeley National Laboratory"/>
            <person name="Harder C.B."/>
            <person name="Miyauchi S."/>
            <person name="Viragh M."/>
            <person name="Kuo A."/>
            <person name="Thoen E."/>
            <person name="Andreopoulos B."/>
            <person name="Lu D."/>
            <person name="Skrede I."/>
            <person name="Drula E."/>
            <person name="Henrissat B."/>
            <person name="Morin E."/>
            <person name="Kohler A."/>
            <person name="Barry K."/>
            <person name="LaButti K."/>
            <person name="Morin E."/>
            <person name="Salamov A."/>
            <person name="Lipzen A."/>
            <person name="Mereny Z."/>
            <person name="Hegedus B."/>
            <person name="Baldrian P."/>
            <person name="Stursova M."/>
            <person name="Weitz H."/>
            <person name="Taylor A."/>
            <person name="Grigoriev I.V."/>
            <person name="Nagy L.G."/>
            <person name="Martin F."/>
            <person name="Kauserud H."/>
        </authorList>
    </citation>
    <scope>NUCLEOTIDE SEQUENCE</scope>
    <source>
        <strain evidence="7">CBHHK002</strain>
    </source>
</reference>
<name>A0AAD7EM05_9AGAR</name>
<dbReference type="InterPro" id="IPR027370">
    <property type="entry name" value="Znf-RING_euk"/>
</dbReference>
<dbReference type="Proteomes" id="UP001218218">
    <property type="component" value="Unassembled WGS sequence"/>
</dbReference>
<evidence type="ECO:0000313" key="7">
    <source>
        <dbReference type="EMBL" id="KAJ7334304.1"/>
    </source>
</evidence>
<dbReference type="AlphaFoldDB" id="A0AAD7EM05"/>
<dbReference type="PROSITE" id="PS50089">
    <property type="entry name" value="ZF_RING_2"/>
    <property type="match status" value="1"/>
</dbReference>
<dbReference type="PROSITE" id="PS00518">
    <property type="entry name" value="ZF_RING_1"/>
    <property type="match status" value="1"/>
</dbReference>
<keyword evidence="2 4" id="KW-0863">Zinc-finger</keyword>
<dbReference type="InterPro" id="IPR013083">
    <property type="entry name" value="Znf_RING/FYVE/PHD"/>
</dbReference>
<dbReference type="SMART" id="SM00184">
    <property type="entry name" value="RING"/>
    <property type="match status" value="1"/>
</dbReference>
<evidence type="ECO:0000256" key="2">
    <source>
        <dbReference type="ARBA" id="ARBA00022771"/>
    </source>
</evidence>